<accession>A0A9P1IBM8</accession>
<dbReference type="InterPro" id="IPR008974">
    <property type="entry name" value="TRAF-like"/>
</dbReference>
<evidence type="ECO:0000313" key="3">
    <source>
        <dbReference type="EMBL" id="CAI5440307.1"/>
    </source>
</evidence>
<dbReference type="PROSITE" id="PS50144">
    <property type="entry name" value="MATH"/>
    <property type="match status" value="1"/>
</dbReference>
<dbReference type="Pfam" id="PF22486">
    <property type="entry name" value="MATH_2"/>
    <property type="match status" value="1"/>
</dbReference>
<dbReference type="SMART" id="SM00225">
    <property type="entry name" value="BTB"/>
    <property type="match status" value="1"/>
</dbReference>
<name>A0A9P1IBM8_9PELO</name>
<dbReference type="Pfam" id="PF00651">
    <property type="entry name" value="BTB"/>
    <property type="match status" value="1"/>
</dbReference>
<dbReference type="OrthoDB" id="192247at2759"/>
<feature type="domain" description="MATH" evidence="2">
    <location>
        <begin position="8"/>
        <end position="134"/>
    </location>
</feature>
<feature type="domain" description="BTB" evidence="1">
    <location>
        <begin position="149"/>
        <end position="224"/>
    </location>
</feature>
<dbReference type="CDD" id="cd00121">
    <property type="entry name" value="MATH"/>
    <property type="match status" value="1"/>
</dbReference>
<dbReference type="PANTHER" id="PTHR47022:SF1">
    <property type="entry name" value="BTB AND MATH DOMAIN-CONTAINING PROTEIN 36-RELATED"/>
    <property type="match status" value="1"/>
</dbReference>
<dbReference type="AlphaFoldDB" id="A0A9P1IBM8"/>
<evidence type="ECO:0000259" key="2">
    <source>
        <dbReference type="PROSITE" id="PS50144"/>
    </source>
</evidence>
<dbReference type="Gene3D" id="3.30.710.10">
    <property type="entry name" value="Potassium Channel Kv1.1, Chain A"/>
    <property type="match status" value="1"/>
</dbReference>
<dbReference type="Gene3D" id="2.60.210.10">
    <property type="entry name" value="Apoptosis, Tumor Necrosis Factor Receptor Associated Protein 2, Chain A"/>
    <property type="match status" value="1"/>
</dbReference>
<dbReference type="EMBL" id="CANHGI010000001">
    <property type="protein sequence ID" value="CAI5440307.1"/>
    <property type="molecule type" value="Genomic_DNA"/>
</dbReference>
<dbReference type="PROSITE" id="PS50097">
    <property type="entry name" value="BTB"/>
    <property type="match status" value="1"/>
</dbReference>
<dbReference type="InterPro" id="IPR000210">
    <property type="entry name" value="BTB/POZ_dom"/>
</dbReference>
<dbReference type="CDD" id="cd18186">
    <property type="entry name" value="BTB_POZ_ZBTB_KLHL-like"/>
    <property type="match status" value="1"/>
</dbReference>
<dbReference type="SUPFAM" id="SSF54695">
    <property type="entry name" value="POZ domain"/>
    <property type="match status" value="1"/>
</dbReference>
<organism evidence="3 4">
    <name type="scientific">Caenorhabditis angaria</name>
    <dbReference type="NCBI Taxonomy" id="860376"/>
    <lineage>
        <taxon>Eukaryota</taxon>
        <taxon>Metazoa</taxon>
        <taxon>Ecdysozoa</taxon>
        <taxon>Nematoda</taxon>
        <taxon>Chromadorea</taxon>
        <taxon>Rhabditida</taxon>
        <taxon>Rhabditina</taxon>
        <taxon>Rhabditomorpha</taxon>
        <taxon>Rhabditoidea</taxon>
        <taxon>Rhabditidae</taxon>
        <taxon>Peloderinae</taxon>
        <taxon>Caenorhabditis</taxon>
    </lineage>
</organism>
<evidence type="ECO:0008006" key="5">
    <source>
        <dbReference type="Google" id="ProtNLM"/>
    </source>
</evidence>
<sequence>MHPIVCNGNKLKWKFDNIKNLGEDRFSSDKFTIGPVDWVIDISAGPNNNNVKCLVIWLRYDSANKDQHNWVCDARGKFKLLKQNGLGKHEVEDLEIRYQGVREIWGADMLQMRKVLDSSSGFMIEDSVVVEIEFNFKYHDFSKNVENFTDIKINVQDTDFYLNKGVLSSKSEYFYDLFVNNKYTETSKKLEDVTAEELCCILVSYPCVDPLFEKFLDDYIETANTYGVPSLHDTCEKYLISNNNMEIMDKIKYVEDNGYEKVLEDCIEKLKSPVEIKKLHTDPRFDKLKDDIKLKIMNRLLDMF</sequence>
<reference evidence="3" key="1">
    <citation type="submission" date="2022-11" db="EMBL/GenBank/DDBJ databases">
        <authorList>
            <person name="Kikuchi T."/>
        </authorList>
    </citation>
    <scope>NUCLEOTIDE SEQUENCE</scope>
    <source>
        <strain evidence="3">PS1010</strain>
    </source>
</reference>
<evidence type="ECO:0000313" key="4">
    <source>
        <dbReference type="Proteomes" id="UP001152747"/>
    </source>
</evidence>
<dbReference type="PANTHER" id="PTHR47022">
    <property type="entry name" value="BTB AND MATH DOMAIN-CONTAINING PROTEIN 36-RELATED"/>
    <property type="match status" value="1"/>
</dbReference>
<dbReference type="SUPFAM" id="SSF49599">
    <property type="entry name" value="TRAF domain-like"/>
    <property type="match status" value="1"/>
</dbReference>
<dbReference type="InterPro" id="IPR011333">
    <property type="entry name" value="SKP1/BTB/POZ_sf"/>
</dbReference>
<proteinExistence type="predicted"/>
<dbReference type="Proteomes" id="UP001152747">
    <property type="component" value="Unassembled WGS sequence"/>
</dbReference>
<evidence type="ECO:0000259" key="1">
    <source>
        <dbReference type="PROSITE" id="PS50097"/>
    </source>
</evidence>
<protein>
    <recommendedName>
        <fullName evidence="5">BTB domain-containing protein</fullName>
    </recommendedName>
</protein>
<keyword evidence="4" id="KW-1185">Reference proteome</keyword>
<dbReference type="InterPro" id="IPR002083">
    <property type="entry name" value="MATH/TRAF_dom"/>
</dbReference>
<gene>
    <name evidence="3" type="ORF">CAMP_LOCUS2944</name>
</gene>
<comment type="caution">
    <text evidence="3">The sequence shown here is derived from an EMBL/GenBank/DDBJ whole genome shotgun (WGS) entry which is preliminary data.</text>
</comment>